<reference evidence="1" key="2">
    <citation type="submission" date="2021-02" db="EMBL/GenBank/DDBJ databases">
        <title>Aspergillus chevalieri M1 genome sequence.</title>
        <authorList>
            <person name="Kadooka C."/>
            <person name="Mori K."/>
            <person name="Futagami T."/>
        </authorList>
    </citation>
    <scope>NUCLEOTIDE SEQUENCE</scope>
    <source>
        <strain evidence="1">M1</strain>
    </source>
</reference>
<evidence type="ECO:0000313" key="1">
    <source>
        <dbReference type="EMBL" id="BCR88330.1"/>
    </source>
</evidence>
<dbReference type="Proteomes" id="UP000637239">
    <property type="component" value="Chromosome 4"/>
</dbReference>
<evidence type="ECO:0000313" key="2">
    <source>
        <dbReference type="Proteomes" id="UP000637239"/>
    </source>
</evidence>
<dbReference type="KEGG" id="ache:ACHE_40894A"/>
<dbReference type="EMBL" id="AP024419">
    <property type="protein sequence ID" value="BCR88330.1"/>
    <property type="molecule type" value="Genomic_DNA"/>
</dbReference>
<sequence>MCSQYESIHLGPFSYLVNPNDPQSLYWENVVQESGTARVCALHIDVYNFVAAIGNAVAFDPLGNTIAEISASADMDETPLLYASANTSSFNARCMMLMGMLLERLSRRLWMLIRGIFPRLRGFGPA</sequence>
<organism evidence="1 2">
    <name type="scientific">Aspergillus chevalieri</name>
    <name type="common">Eurotium chevalieri</name>
    <dbReference type="NCBI Taxonomy" id="182096"/>
    <lineage>
        <taxon>Eukaryota</taxon>
        <taxon>Fungi</taxon>
        <taxon>Dikarya</taxon>
        <taxon>Ascomycota</taxon>
        <taxon>Pezizomycotina</taxon>
        <taxon>Eurotiomycetes</taxon>
        <taxon>Eurotiomycetidae</taxon>
        <taxon>Eurotiales</taxon>
        <taxon>Aspergillaceae</taxon>
        <taxon>Aspergillus</taxon>
        <taxon>Aspergillus subgen. Aspergillus</taxon>
    </lineage>
</organism>
<accession>A0A7R7VPD1</accession>
<gene>
    <name evidence="1" type="ORF">ACHE_40894A</name>
</gene>
<dbReference type="GeneID" id="66982689"/>
<dbReference type="AlphaFoldDB" id="A0A7R7VPD1"/>
<keyword evidence="2" id="KW-1185">Reference proteome</keyword>
<protein>
    <recommendedName>
        <fullName evidence="3">CN hydrolase domain-containing protein</fullName>
    </recommendedName>
</protein>
<dbReference type="RefSeq" id="XP_043136852.1">
    <property type="nucleotide sequence ID" value="XM_043279144.1"/>
</dbReference>
<evidence type="ECO:0008006" key="3">
    <source>
        <dbReference type="Google" id="ProtNLM"/>
    </source>
</evidence>
<reference evidence="1" key="1">
    <citation type="submission" date="2021-01" db="EMBL/GenBank/DDBJ databases">
        <authorList>
            <consortium name="Aspergillus chevalieri M1 genome sequencing consortium"/>
            <person name="Kazuki M."/>
            <person name="Futagami T."/>
        </authorList>
    </citation>
    <scope>NUCLEOTIDE SEQUENCE</scope>
    <source>
        <strain evidence="1">M1</strain>
    </source>
</reference>
<name>A0A7R7VPD1_ASPCH</name>
<proteinExistence type="predicted"/>